<keyword evidence="1" id="KW-0472">Membrane</keyword>
<dbReference type="Proteomes" id="UP000094569">
    <property type="component" value="Unassembled WGS sequence"/>
</dbReference>
<name>A0A1E3BQM9_ASPCR</name>
<keyword evidence="3" id="KW-1185">Reference proteome</keyword>
<evidence type="ECO:0000313" key="3">
    <source>
        <dbReference type="Proteomes" id="UP000094569"/>
    </source>
</evidence>
<comment type="caution">
    <text evidence="2">The sequence shown here is derived from an EMBL/GenBank/DDBJ whole genome shotgun (WGS) entry which is preliminary data.</text>
</comment>
<dbReference type="STRING" id="573508.A0A1E3BQM9"/>
<proteinExistence type="predicted"/>
<dbReference type="VEuPathDB" id="FungiDB:SI65_00873"/>
<dbReference type="EMBL" id="JXNT01000001">
    <property type="protein sequence ID" value="ODM23284.1"/>
    <property type="molecule type" value="Genomic_DNA"/>
</dbReference>
<sequence>MDPPMLTVIDLAQWKILVLFLCMCLVPVLIVLRAKQKESLKSPTPPIFKNDVEPTTYPPVEPLPDFEWQKTEPLNLRPFKPKYHLTMSIEDSTLSELIEIDKNYVDRIALRKEVMKRHPEDVLGAEDCIKMAVDEFYTWLVGTDLPTRFPRMFKVIGPASDQPSLLHNLATGEKFCLHPADKPLETLRTMGDQLFTAHGNHLYEGESIPKEDLDIDKVRVRCERQFVHRLPQTRGILFSFKTYLYTLPEIKADCLGETLAQAIDGLKEGSVPEFHFYKRAAVWGESAKAYLLG</sequence>
<gene>
    <name evidence="2" type="ORF">SI65_00873</name>
</gene>
<dbReference type="OrthoDB" id="5043642at2759"/>
<protein>
    <submittedName>
        <fullName evidence="2">Uncharacterized protein</fullName>
    </submittedName>
</protein>
<evidence type="ECO:0000256" key="1">
    <source>
        <dbReference type="SAM" id="Phobius"/>
    </source>
</evidence>
<keyword evidence="1" id="KW-0812">Transmembrane</keyword>
<dbReference type="Pfam" id="PF11927">
    <property type="entry name" value="HODM_asu-like"/>
    <property type="match status" value="1"/>
</dbReference>
<accession>A0A1E3BQM9</accession>
<dbReference type="InterPro" id="IPR021848">
    <property type="entry name" value="HODM_asu-like"/>
</dbReference>
<evidence type="ECO:0000313" key="2">
    <source>
        <dbReference type="EMBL" id="ODM23284.1"/>
    </source>
</evidence>
<feature type="transmembrane region" description="Helical" evidence="1">
    <location>
        <begin position="12"/>
        <end position="32"/>
    </location>
</feature>
<dbReference type="AlphaFoldDB" id="A0A1E3BQM9"/>
<reference evidence="2 3" key="1">
    <citation type="journal article" date="2016" name="BMC Genomics">
        <title>Comparative genomic and transcriptomic analyses of the Fuzhuan brick tea-fermentation fungus Aspergillus cristatus.</title>
        <authorList>
            <person name="Ge Y."/>
            <person name="Wang Y."/>
            <person name="Liu Y."/>
            <person name="Tan Y."/>
            <person name="Ren X."/>
            <person name="Zhang X."/>
            <person name="Hyde K.D."/>
            <person name="Liu Y."/>
            <person name="Liu Z."/>
        </authorList>
    </citation>
    <scope>NUCLEOTIDE SEQUENCE [LARGE SCALE GENOMIC DNA]</scope>
    <source>
        <strain evidence="2 3">GZAAS20.1005</strain>
    </source>
</reference>
<keyword evidence="1" id="KW-1133">Transmembrane helix</keyword>
<organism evidence="2 3">
    <name type="scientific">Aspergillus cristatus</name>
    <name type="common">Chinese Fuzhuan brick tea-fermentation fungus</name>
    <name type="synonym">Eurotium cristatum</name>
    <dbReference type="NCBI Taxonomy" id="573508"/>
    <lineage>
        <taxon>Eukaryota</taxon>
        <taxon>Fungi</taxon>
        <taxon>Dikarya</taxon>
        <taxon>Ascomycota</taxon>
        <taxon>Pezizomycotina</taxon>
        <taxon>Eurotiomycetes</taxon>
        <taxon>Eurotiomycetidae</taxon>
        <taxon>Eurotiales</taxon>
        <taxon>Aspergillaceae</taxon>
        <taxon>Aspergillus</taxon>
        <taxon>Aspergillus subgen. Aspergillus</taxon>
    </lineage>
</organism>